<evidence type="ECO:0000313" key="2">
    <source>
        <dbReference type="EMBL" id="QDT35951.1"/>
    </source>
</evidence>
<gene>
    <name evidence="2" type="ORF">Pan189_03060</name>
</gene>
<evidence type="ECO:0000259" key="1">
    <source>
        <dbReference type="Pfam" id="PF00239"/>
    </source>
</evidence>
<dbReference type="Gene3D" id="3.40.50.1390">
    <property type="entry name" value="Resolvase, N-terminal catalytic domain"/>
    <property type="match status" value="1"/>
</dbReference>
<proteinExistence type="predicted"/>
<sequence>MHTFINASRPDGILRVLKPGRISTPNQRDEAIQAKNDTVEQWLRQRFDGEIEFKYVSQQVSGYSCQNEVYSQSLAFVCDQWPDLVVVTEIREIVREPSRQHTFINTCVDNDVRLISIRGALDTADPNWRQSACVGALLESMAPAEASERVKEMAAYSFKRGGMTLKVRFGYEKIPVNERVVEKNGDCVAIRKLT</sequence>
<dbReference type="KEGG" id="svp:Pan189_03060"/>
<dbReference type="InterPro" id="IPR036162">
    <property type="entry name" value="Resolvase-like_N_sf"/>
</dbReference>
<protein>
    <recommendedName>
        <fullName evidence="1">Resolvase/invertase-type recombinase catalytic domain-containing protein</fullName>
    </recommendedName>
</protein>
<dbReference type="GO" id="GO:0000150">
    <property type="term" value="F:DNA strand exchange activity"/>
    <property type="evidence" value="ECO:0007669"/>
    <property type="project" value="InterPro"/>
</dbReference>
<dbReference type="Pfam" id="PF00239">
    <property type="entry name" value="Resolvase"/>
    <property type="match status" value="1"/>
</dbReference>
<dbReference type="InterPro" id="IPR006119">
    <property type="entry name" value="Resolv_N"/>
</dbReference>
<evidence type="ECO:0000313" key="3">
    <source>
        <dbReference type="Proteomes" id="UP000317318"/>
    </source>
</evidence>
<feature type="domain" description="Resolvase/invertase-type recombinase catalytic" evidence="1">
    <location>
        <begin position="21"/>
        <end position="161"/>
    </location>
</feature>
<reference evidence="2 3" key="1">
    <citation type="submission" date="2019-02" db="EMBL/GenBank/DDBJ databases">
        <title>Deep-cultivation of Planctomycetes and their phenomic and genomic characterization uncovers novel biology.</title>
        <authorList>
            <person name="Wiegand S."/>
            <person name="Jogler M."/>
            <person name="Boedeker C."/>
            <person name="Pinto D."/>
            <person name="Vollmers J."/>
            <person name="Rivas-Marin E."/>
            <person name="Kohn T."/>
            <person name="Peeters S.H."/>
            <person name="Heuer A."/>
            <person name="Rast P."/>
            <person name="Oberbeckmann S."/>
            <person name="Bunk B."/>
            <person name="Jeske O."/>
            <person name="Meyerdierks A."/>
            <person name="Storesund J.E."/>
            <person name="Kallscheuer N."/>
            <person name="Luecker S."/>
            <person name="Lage O.M."/>
            <person name="Pohl T."/>
            <person name="Merkel B.J."/>
            <person name="Hornburger P."/>
            <person name="Mueller R.-W."/>
            <person name="Bruemmer F."/>
            <person name="Labrenz M."/>
            <person name="Spormann A.M."/>
            <person name="Op den Camp H."/>
            <person name="Overmann J."/>
            <person name="Amann R."/>
            <person name="Jetten M.S.M."/>
            <person name="Mascher T."/>
            <person name="Medema M.H."/>
            <person name="Devos D.P."/>
            <person name="Kaster A.-K."/>
            <person name="Ovreas L."/>
            <person name="Rohde M."/>
            <person name="Galperin M.Y."/>
            <person name="Jogler C."/>
        </authorList>
    </citation>
    <scope>NUCLEOTIDE SEQUENCE [LARGE SCALE GENOMIC DNA]</scope>
    <source>
        <strain evidence="2 3">Pan189</strain>
    </source>
</reference>
<keyword evidence="3" id="KW-1185">Reference proteome</keyword>
<accession>A0A517QWD8</accession>
<dbReference type="AlphaFoldDB" id="A0A517QWD8"/>
<dbReference type="SUPFAM" id="SSF53041">
    <property type="entry name" value="Resolvase-like"/>
    <property type="match status" value="1"/>
</dbReference>
<name>A0A517QWD8_9PLAN</name>
<dbReference type="GO" id="GO:0003677">
    <property type="term" value="F:DNA binding"/>
    <property type="evidence" value="ECO:0007669"/>
    <property type="project" value="InterPro"/>
</dbReference>
<dbReference type="EMBL" id="CP036268">
    <property type="protein sequence ID" value="QDT35951.1"/>
    <property type="molecule type" value="Genomic_DNA"/>
</dbReference>
<dbReference type="Proteomes" id="UP000317318">
    <property type="component" value="Chromosome"/>
</dbReference>
<dbReference type="RefSeq" id="WP_145362205.1">
    <property type="nucleotide sequence ID" value="NZ_CP036268.1"/>
</dbReference>
<organism evidence="2 3">
    <name type="scientific">Stratiformator vulcanicus</name>
    <dbReference type="NCBI Taxonomy" id="2527980"/>
    <lineage>
        <taxon>Bacteria</taxon>
        <taxon>Pseudomonadati</taxon>
        <taxon>Planctomycetota</taxon>
        <taxon>Planctomycetia</taxon>
        <taxon>Planctomycetales</taxon>
        <taxon>Planctomycetaceae</taxon>
        <taxon>Stratiformator</taxon>
    </lineage>
</organism>